<organism evidence="6 7">
    <name type="scientific">Micromonospora pallida</name>
    <dbReference type="NCBI Taxonomy" id="145854"/>
    <lineage>
        <taxon>Bacteria</taxon>
        <taxon>Bacillati</taxon>
        <taxon>Actinomycetota</taxon>
        <taxon>Actinomycetes</taxon>
        <taxon>Micromonosporales</taxon>
        <taxon>Micromonosporaceae</taxon>
        <taxon>Micromonospora</taxon>
    </lineage>
</organism>
<dbReference type="OrthoDB" id="4377071at2"/>
<sequence length="117" mass="12724">MVQPWWPLALLAVIQLCDAVLCAKPVAFIRQCLIDVRFPERFWKLLPPLKAAAAAGLIVGIWVPPLAMLVCAALVCYFVVAISAHVRARDFGRNLFLNATAMLVTCSATLAFTVQAA</sequence>
<reference evidence="7" key="1">
    <citation type="submission" date="2016-06" db="EMBL/GenBank/DDBJ databases">
        <authorList>
            <person name="Varghese N."/>
            <person name="Submissions Spin"/>
        </authorList>
    </citation>
    <scope>NUCLEOTIDE SEQUENCE [LARGE SCALE GENOMIC DNA]</scope>
    <source>
        <strain evidence="7">DSM 43817</strain>
    </source>
</reference>
<dbReference type="AlphaFoldDB" id="A0A1C6SK03"/>
<evidence type="ECO:0000256" key="2">
    <source>
        <dbReference type="ARBA" id="ARBA00022692"/>
    </source>
</evidence>
<accession>A0A1C6SK03</accession>
<evidence type="ECO:0000313" key="7">
    <source>
        <dbReference type="Proteomes" id="UP000198959"/>
    </source>
</evidence>
<evidence type="ECO:0000256" key="4">
    <source>
        <dbReference type="ARBA" id="ARBA00023136"/>
    </source>
</evidence>
<proteinExistence type="predicted"/>
<evidence type="ECO:0000256" key="1">
    <source>
        <dbReference type="ARBA" id="ARBA00004141"/>
    </source>
</evidence>
<dbReference type="EMBL" id="FMHW01000002">
    <property type="protein sequence ID" value="SCL29836.1"/>
    <property type="molecule type" value="Genomic_DNA"/>
</dbReference>
<keyword evidence="7" id="KW-1185">Reference proteome</keyword>
<feature type="transmembrane region" description="Helical" evidence="5">
    <location>
        <begin position="51"/>
        <end position="83"/>
    </location>
</feature>
<keyword evidence="4 5" id="KW-0472">Membrane</keyword>
<evidence type="ECO:0000256" key="5">
    <source>
        <dbReference type="SAM" id="Phobius"/>
    </source>
</evidence>
<gene>
    <name evidence="6" type="ORF">GA0074692_2806</name>
</gene>
<keyword evidence="2 5" id="KW-0812">Transmembrane</keyword>
<dbReference type="InterPro" id="IPR032808">
    <property type="entry name" value="DoxX"/>
</dbReference>
<dbReference type="GO" id="GO:0016020">
    <property type="term" value="C:membrane"/>
    <property type="evidence" value="ECO:0007669"/>
    <property type="project" value="UniProtKB-SubCell"/>
</dbReference>
<comment type="subcellular location">
    <subcellularLocation>
        <location evidence="1">Membrane</location>
        <topology evidence="1">Multi-pass membrane protein</topology>
    </subcellularLocation>
</comment>
<evidence type="ECO:0000256" key="3">
    <source>
        <dbReference type="ARBA" id="ARBA00022989"/>
    </source>
</evidence>
<protein>
    <submittedName>
        <fullName evidence="6">DoxX-like family protein</fullName>
    </submittedName>
</protein>
<dbReference type="RefSeq" id="WP_091644510.1">
    <property type="nucleotide sequence ID" value="NZ_FMHW01000002.1"/>
</dbReference>
<name>A0A1C6SK03_9ACTN</name>
<dbReference type="Proteomes" id="UP000198959">
    <property type="component" value="Unassembled WGS sequence"/>
</dbReference>
<dbReference type="Pfam" id="PF13564">
    <property type="entry name" value="DoxX_2"/>
    <property type="match status" value="1"/>
</dbReference>
<feature type="transmembrane region" description="Helical" evidence="5">
    <location>
        <begin position="95"/>
        <end position="114"/>
    </location>
</feature>
<dbReference type="STRING" id="145854.GA0074692_2806"/>
<evidence type="ECO:0000313" key="6">
    <source>
        <dbReference type="EMBL" id="SCL29836.1"/>
    </source>
</evidence>
<keyword evidence="3 5" id="KW-1133">Transmembrane helix</keyword>